<comment type="subcellular location">
    <subcellularLocation>
        <location evidence="1">Cell membrane</location>
        <topology evidence="1">Multi-pass membrane protein</topology>
    </subcellularLocation>
</comment>
<comment type="similarity">
    <text evidence="2">Belongs to the UPF0410 family.</text>
</comment>
<dbReference type="Proteomes" id="UP000285523">
    <property type="component" value="Unassembled WGS sequence"/>
</dbReference>
<keyword evidence="4 7" id="KW-0812">Transmembrane</keyword>
<dbReference type="AlphaFoldDB" id="A0A418VG68"/>
<evidence type="ECO:0000256" key="2">
    <source>
        <dbReference type="ARBA" id="ARBA00011006"/>
    </source>
</evidence>
<evidence type="ECO:0000256" key="5">
    <source>
        <dbReference type="ARBA" id="ARBA00022989"/>
    </source>
</evidence>
<evidence type="ECO:0000256" key="1">
    <source>
        <dbReference type="ARBA" id="ARBA00004651"/>
    </source>
</evidence>
<gene>
    <name evidence="8" type="ORF">D4Q52_10580</name>
</gene>
<dbReference type="GO" id="GO:0005886">
    <property type="term" value="C:plasma membrane"/>
    <property type="evidence" value="ECO:0007669"/>
    <property type="project" value="UniProtKB-SubCell"/>
</dbReference>
<dbReference type="InterPro" id="IPR007341">
    <property type="entry name" value="Transgly_assoc"/>
</dbReference>
<name>A0A418VG68_RHOPL</name>
<keyword evidence="3" id="KW-1003">Cell membrane</keyword>
<keyword evidence="5 7" id="KW-1133">Transmembrane helix</keyword>
<evidence type="ECO:0000256" key="7">
    <source>
        <dbReference type="SAM" id="Phobius"/>
    </source>
</evidence>
<feature type="transmembrane region" description="Helical" evidence="7">
    <location>
        <begin position="60"/>
        <end position="81"/>
    </location>
</feature>
<evidence type="ECO:0000256" key="4">
    <source>
        <dbReference type="ARBA" id="ARBA00022692"/>
    </source>
</evidence>
<dbReference type="PANTHER" id="PTHR33884:SF3">
    <property type="entry name" value="UPF0410 PROTEIN YMGE"/>
    <property type="match status" value="1"/>
</dbReference>
<accession>A0A418VG68</accession>
<dbReference type="RefSeq" id="WP_119856516.1">
    <property type="nucleotide sequence ID" value="NZ_QYYD01000009.1"/>
</dbReference>
<evidence type="ECO:0000256" key="6">
    <source>
        <dbReference type="ARBA" id="ARBA00023136"/>
    </source>
</evidence>
<evidence type="ECO:0000313" key="9">
    <source>
        <dbReference type="Proteomes" id="UP000285523"/>
    </source>
</evidence>
<keyword evidence="6 7" id="KW-0472">Membrane</keyword>
<sequence>MGIDSIIIWLLVGAIAGWLAGLLVRGGGFGLIGNMAVGIVGAVVAGWLLPFLGVSLGTGIFRAIINAAIGAVIVLVLLAMIRRA</sequence>
<reference evidence="8 9" key="1">
    <citation type="submission" date="2018-09" db="EMBL/GenBank/DDBJ databases">
        <title>Draft genome sequence of Rhodopseudomonas palustris 2.1.18.</title>
        <authorList>
            <person name="Robertson S.L."/>
            <person name="Meyer T.E."/>
            <person name="Kyndt J.A."/>
        </authorList>
    </citation>
    <scope>NUCLEOTIDE SEQUENCE [LARGE SCALE GENOMIC DNA]</scope>
    <source>
        <strain evidence="8 9">2.1.18</strain>
    </source>
</reference>
<feature type="transmembrane region" description="Helical" evidence="7">
    <location>
        <begin position="31"/>
        <end position="54"/>
    </location>
</feature>
<comment type="caution">
    <text evidence="8">The sequence shown here is derived from an EMBL/GenBank/DDBJ whole genome shotgun (WGS) entry which is preliminary data.</text>
</comment>
<evidence type="ECO:0000313" key="8">
    <source>
        <dbReference type="EMBL" id="RJF75083.1"/>
    </source>
</evidence>
<dbReference type="OrthoDB" id="5296069at2"/>
<dbReference type="PANTHER" id="PTHR33884">
    <property type="entry name" value="UPF0410 PROTEIN YMGE"/>
    <property type="match status" value="1"/>
</dbReference>
<organism evidence="8 9">
    <name type="scientific">Rhodopseudomonas palustris</name>
    <dbReference type="NCBI Taxonomy" id="1076"/>
    <lineage>
        <taxon>Bacteria</taxon>
        <taxon>Pseudomonadati</taxon>
        <taxon>Pseudomonadota</taxon>
        <taxon>Alphaproteobacteria</taxon>
        <taxon>Hyphomicrobiales</taxon>
        <taxon>Nitrobacteraceae</taxon>
        <taxon>Rhodopseudomonas</taxon>
    </lineage>
</organism>
<protein>
    <submittedName>
        <fullName evidence="8">GlsB/YeaQ/YmgE family stress response membrane protein</fullName>
    </submittedName>
</protein>
<dbReference type="EMBL" id="QYYD01000009">
    <property type="protein sequence ID" value="RJF75083.1"/>
    <property type="molecule type" value="Genomic_DNA"/>
</dbReference>
<feature type="transmembrane region" description="Helical" evidence="7">
    <location>
        <begin position="6"/>
        <end position="24"/>
    </location>
</feature>
<evidence type="ECO:0000256" key="3">
    <source>
        <dbReference type="ARBA" id="ARBA00022475"/>
    </source>
</evidence>
<proteinExistence type="inferred from homology"/>
<dbReference type="Pfam" id="PF04226">
    <property type="entry name" value="Transgly_assoc"/>
    <property type="match status" value="1"/>
</dbReference>